<gene>
    <name evidence="2" type="ORF">HERI1096_LOCUS35673</name>
</gene>
<sequence length="226" mass="23545">METHVQAVDMFLSKELAVPLAVVEGTICATYQLCCRDPALDVLDGFSTNSAAAPVDSGSGAATGRFNQSGGALSACISAPEGALTDLAATLNDPSSTKFCPYVTGAPAHLIVAPPAGVCTVLGRIADGFSTQQCQAEFCESGVDAYLAFVNVMIELLQSYAVPLAAVMGSMVVLLIIFACNVRQVSKLKPVEKEKGPRFSSTMVVGGSGTRRRSTNEYGTEYEMGV</sequence>
<proteinExistence type="predicted"/>
<protein>
    <submittedName>
        <fullName evidence="2">Uncharacterized protein</fullName>
    </submittedName>
</protein>
<reference evidence="2" key="1">
    <citation type="submission" date="2021-01" db="EMBL/GenBank/DDBJ databases">
        <authorList>
            <person name="Corre E."/>
            <person name="Pelletier E."/>
            <person name="Niang G."/>
            <person name="Scheremetjew M."/>
            <person name="Finn R."/>
            <person name="Kale V."/>
            <person name="Holt S."/>
            <person name="Cochrane G."/>
            <person name="Meng A."/>
            <person name="Brown T."/>
            <person name="Cohen L."/>
        </authorList>
    </citation>
    <scope>NUCLEOTIDE SEQUENCE</scope>
    <source>
        <strain evidence="2">CCMP281</strain>
    </source>
</reference>
<keyword evidence="1" id="KW-0472">Membrane</keyword>
<evidence type="ECO:0000313" key="2">
    <source>
        <dbReference type="EMBL" id="CAE0145104.1"/>
    </source>
</evidence>
<keyword evidence="1" id="KW-0812">Transmembrane</keyword>
<evidence type="ECO:0000256" key="1">
    <source>
        <dbReference type="SAM" id="Phobius"/>
    </source>
</evidence>
<accession>A0A7S3FFK2</accession>
<feature type="transmembrane region" description="Helical" evidence="1">
    <location>
        <begin position="160"/>
        <end position="180"/>
    </location>
</feature>
<dbReference type="AlphaFoldDB" id="A0A7S3FFK2"/>
<keyword evidence="1" id="KW-1133">Transmembrane helix</keyword>
<dbReference type="EMBL" id="HBHX01064416">
    <property type="protein sequence ID" value="CAE0145104.1"/>
    <property type="molecule type" value="Transcribed_RNA"/>
</dbReference>
<organism evidence="2">
    <name type="scientific">Haptolina ericina</name>
    <dbReference type="NCBI Taxonomy" id="156174"/>
    <lineage>
        <taxon>Eukaryota</taxon>
        <taxon>Haptista</taxon>
        <taxon>Haptophyta</taxon>
        <taxon>Prymnesiophyceae</taxon>
        <taxon>Prymnesiales</taxon>
        <taxon>Prymnesiaceae</taxon>
        <taxon>Haptolina</taxon>
    </lineage>
</organism>
<name>A0A7S3FFK2_9EUKA</name>